<comment type="caution">
    <text evidence="2">The sequence shown here is derived from an EMBL/GenBank/DDBJ whole genome shotgun (WGS) entry which is preliminary data.</text>
</comment>
<evidence type="ECO:0000313" key="3">
    <source>
        <dbReference type="Proteomes" id="UP000274358"/>
    </source>
</evidence>
<dbReference type="OrthoDB" id="9814134at2"/>
<evidence type="ECO:0000313" key="2">
    <source>
        <dbReference type="EMBL" id="RUL68504.1"/>
    </source>
</evidence>
<dbReference type="Gene3D" id="1.20.120.330">
    <property type="entry name" value="Nucleotidyltransferases domain 2"/>
    <property type="match status" value="1"/>
</dbReference>
<gene>
    <name evidence="2" type="ORF">EKH80_23455</name>
</gene>
<dbReference type="PANTHER" id="PTHR37941:SF1">
    <property type="entry name" value="FUMARASE E-RELATED"/>
    <property type="match status" value="1"/>
</dbReference>
<dbReference type="RefSeq" id="WP_126687224.1">
    <property type="nucleotide sequence ID" value="NZ_RYYV01000050.1"/>
</dbReference>
<keyword evidence="3" id="KW-1185">Reference proteome</keyword>
<dbReference type="Pfam" id="PF13643">
    <property type="entry name" value="DUF4145"/>
    <property type="match status" value="1"/>
</dbReference>
<dbReference type="InterPro" id="IPR025285">
    <property type="entry name" value="DUF4145"/>
</dbReference>
<proteinExistence type="predicted"/>
<protein>
    <submittedName>
        <fullName evidence="2">DUF4145 domain-containing protein</fullName>
    </submittedName>
</protein>
<dbReference type="Proteomes" id="UP000274358">
    <property type="component" value="Unassembled WGS sequence"/>
</dbReference>
<organism evidence="2 3">
    <name type="scientific">Dyella choica</name>
    <dbReference type="NCBI Taxonomy" id="1927959"/>
    <lineage>
        <taxon>Bacteria</taxon>
        <taxon>Pseudomonadati</taxon>
        <taxon>Pseudomonadota</taxon>
        <taxon>Gammaproteobacteria</taxon>
        <taxon>Lysobacterales</taxon>
        <taxon>Rhodanobacteraceae</taxon>
        <taxon>Dyella</taxon>
    </lineage>
</organism>
<evidence type="ECO:0000259" key="1">
    <source>
        <dbReference type="Pfam" id="PF13643"/>
    </source>
</evidence>
<sequence>MTSAQQITEDEYARLSKAIQDLKSNLLAQLPDDDVRDQILEIYSFRDSIGLESDRGAALMAAAYLDNKLAELLRLRLVDDAKTVKEALDVKGPLGTFSSRINFCFLLGAIPANARNDLHLIRKIRNDFAHVAGPITFDDASVAEHCGQLTFHSVKAAASPGSKFRRSVMGLLSLIVFELKDLERLPEMATYQVPDGSEVYSLVADIFEKTTGKPYPLHHEHN</sequence>
<dbReference type="PANTHER" id="PTHR37941">
    <property type="entry name" value="FUMARASE E-RELATED"/>
    <property type="match status" value="1"/>
</dbReference>
<feature type="domain" description="DUF4145" evidence="1">
    <location>
        <begin position="91"/>
        <end position="142"/>
    </location>
</feature>
<reference evidence="2 3" key="1">
    <citation type="submission" date="2018-12" db="EMBL/GenBank/DDBJ databases">
        <title>Dyella dinghuensis sp. nov. DHOA06 and Dyella choica sp. nov. 4M-K27, isolated from forest soil.</title>
        <authorList>
            <person name="Qiu L.-H."/>
            <person name="Gao Z.-H."/>
        </authorList>
    </citation>
    <scope>NUCLEOTIDE SEQUENCE [LARGE SCALE GENOMIC DNA]</scope>
    <source>
        <strain evidence="2 3">4M-K27</strain>
    </source>
</reference>
<dbReference type="AlphaFoldDB" id="A0A3S0PEZ8"/>
<accession>A0A3S0PEZ8</accession>
<dbReference type="SUPFAM" id="SSF158668">
    <property type="entry name" value="MtlR-like"/>
    <property type="match status" value="1"/>
</dbReference>
<dbReference type="GO" id="GO:0045892">
    <property type="term" value="P:negative regulation of DNA-templated transcription"/>
    <property type="evidence" value="ECO:0007669"/>
    <property type="project" value="TreeGrafter"/>
</dbReference>
<dbReference type="InterPro" id="IPR038026">
    <property type="entry name" value="MtlR-like_sf"/>
</dbReference>
<dbReference type="EMBL" id="RYYV01000050">
    <property type="protein sequence ID" value="RUL68504.1"/>
    <property type="molecule type" value="Genomic_DNA"/>
</dbReference>
<dbReference type="InterPro" id="IPR007761">
    <property type="entry name" value="MtlR-like"/>
</dbReference>
<name>A0A3S0PEZ8_9GAMM</name>